<keyword evidence="4" id="KW-1185">Reference proteome</keyword>
<dbReference type="STRING" id="446470.Snas_4686"/>
<keyword evidence="1" id="KW-0677">Repeat</keyword>
<dbReference type="Pfam" id="PF02861">
    <property type="entry name" value="Clp_N"/>
    <property type="match status" value="1"/>
</dbReference>
<protein>
    <submittedName>
        <fullName evidence="3">Clp domain protein</fullName>
    </submittedName>
</protein>
<dbReference type="InterPro" id="IPR004176">
    <property type="entry name" value="Clp_R_N"/>
</dbReference>
<sequence>MNAFDKYLHAVIMRAQIEASDEGSPSIEASHLLLAIAAEPDASAQRLLASLGLDRDAIRRALDREFEHSLSVVGVSRASYDLPRATRMPSRPSMGTSAKLALERLVKGYRKKDLRSGHVLLGVLMAEVGTVPRALRLAGIDPDEARTQVKEAL</sequence>
<dbReference type="eggNOG" id="ENOG5031PET">
    <property type="taxonomic scope" value="Bacteria"/>
</dbReference>
<evidence type="ECO:0000313" key="3">
    <source>
        <dbReference type="EMBL" id="ADD44329.1"/>
    </source>
</evidence>
<evidence type="ECO:0000259" key="2">
    <source>
        <dbReference type="PROSITE" id="PS51903"/>
    </source>
</evidence>
<evidence type="ECO:0000313" key="4">
    <source>
        <dbReference type="Proteomes" id="UP000000844"/>
    </source>
</evidence>
<organism evidence="3 4">
    <name type="scientific">Stackebrandtia nassauensis (strain DSM 44728 / CIP 108903 / NRRL B-16338 / NBRC 102104 / LLR-40K-21)</name>
    <dbReference type="NCBI Taxonomy" id="446470"/>
    <lineage>
        <taxon>Bacteria</taxon>
        <taxon>Bacillati</taxon>
        <taxon>Actinomycetota</taxon>
        <taxon>Actinomycetes</taxon>
        <taxon>Glycomycetales</taxon>
        <taxon>Glycomycetaceae</taxon>
        <taxon>Stackebrandtia</taxon>
    </lineage>
</organism>
<dbReference type="InterPro" id="IPR036628">
    <property type="entry name" value="Clp_N_dom_sf"/>
</dbReference>
<dbReference type="HOGENOM" id="CLU_1523200_0_0_11"/>
<dbReference type="EMBL" id="CP001778">
    <property type="protein sequence ID" value="ADD44329.1"/>
    <property type="molecule type" value="Genomic_DNA"/>
</dbReference>
<dbReference type="PROSITE" id="PS51903">
    <property type="entry name" value="CLP_R"/>
    <property type="match status" value="1"/>
</dbReference>
<feature type="domain" description="Clp R" evidence="2">
    <location>
        <begin position="1"/>
        <end position="153"/>
    </location>
</feature>
<dbReference type="Gene3D" id="1.10.1780.10">
    <property type="entry name" value="Clp, N-terminal domain"/>
    <property type="match status" value="1"/>
</dbReference>
<dbReference type="OrthoDB" id="3532497at2"/>
<dbReference type="SUPFAM" id="SSF81923">
    <property type="entry name" value="Double Clp-N motif"/>
    <property type="match status" value="1"/>
</dbReference>
<dbReference type="RefSeq" id="WP_013019900.1">
    <property type="nucleotide sequence ID" value="NC_013947.1"/>
</dbReference>
<dbReference type="Proteomes" id="UP000000844">
    <property type="component" value="Chromosome"/>
</dbReference>
<dbReference type="AlphaFoldDB" id="D3Q7I7"/>
<accession>D3Q7I7</accession>
<proteinExistence type="predicted"/>
<dbReference type="KEGG" id="sna:Snas_4686"/>
<evidence type="ECO:0000256" key="1">
    <source>
        <dbReference type="PROSITE-ProRule" id="PRU01251"/>
    </source>
</evidence>
<name>D3Q7I7_STANL</name>
<gene>
    <name evidence="3" type="ordered locus">Snas_4686</name>
</gene>
<reference evidence="3 4" key="1">
    <citation type="journal article" date="2009" name="Stand. Genomic Sci.">
        <title>Complete genome sequence of Stackebrandtia nassauensis type strain (LLR-40K-21).</title>
        <authorList>
            <person name="Munk C."/>
            <person name="Lapidus A."/>
            <person name="Copeland A."/>
            <person name="Jando M."/>
            <person name="Mayilraj S."/>
            <person name="Glavina Del Rio T."/>
            <person name="Nolan M."/>
            <person name="Chen F."/>
            <person name="Lucas S."/>
            <person name="Tice H."/>
            <person name="Cheng J.F."/>
            <person name="Han C."/>
            <person name="Detter J.C."/>
            <person name="Bruce D."/>
            <person name="Goodwin L."/>
            <person name="Chain P."/>
            <person name="Pitluck S."/>
            <person name="Goker M."/>
            <person name="Ovchinikova G."/>
            <person name="Pati A."/>
            <person name="Ivanova N."/>
            <person name="Mavromatis K."/>
            <person name="Chen A."/>
            <person name="Palaniappan K."/>
            <person name="Land M."/>
            <person name="Hauser L."/>
            <person name="Chang Y.J."/>
            <person name="Jeffries C.D."/>
            <person name="Bristow J."/>
            <person name="Eisen J.A."/>
            <person name="Markowitz V."/>
            <person name="Hugenholtz P."/>
            <person name="Kyrpides N.C."/>
            <person name="Klenk H.P."/>
        </authorList>
    </citation>
    <scope>NUCLEOTIDE SEQUENCE [LARGE SCALE GENOMIC DNA]</scope>
    <source>
        <strain evidence="4">DSM 44728 / CIP 108903 / NRRL B-16338 / NBRC 102104 / LLR-40K-21</strain>
    </source>
</reference>